<dbReference type="PANTHER" id="PTHR22911:SF137">
    <property type="entry name" value="SOLUTE CARRIER FAMILY 35 MEMBER G2-RELATED"/>
    <property type="match status" value="1"/>
</dbReference>
<keyword evidence="11" id="KW-1185">Reference proteome</keyword>
<keyword evidence="5 8" id="KW-0812">Transmembrane</keyword>
<dbReference type="SUPFAM" id="SSF103481">
    <property type="entry name" value="Multidrug resistance efflux transporter EmrE"/>
    <property type="match status" value="2"/>
</dbReference>
<accession>A0A2P8D6I5</accession>
<evidence type="ECO:0000256" key="5">
    <source>
        <dbReference type="ARBA" id="ARBA00022692"/>
    </source>
</evidence>
<protein>
    <submittedName>
        <fullName evidence="10">Chloramphenicol-sensitive protein RarD</fullName>
    </submittedName>
</protein>
<dbReference type="Proteomes" id="UP000240542">
    <property type="component" value="Unassembled WGS sequence"/>
</dbReference>
<dbReference type="InterPro" id="IPR037185">
    <property type="entry name" value="EmrE-like"/>
</dbReference>
<sequence>MSELNRGAAFGAAAYVLWGVFPLYWPLLAPSGSVEILAHRMLWSLLAVLVILAATRHWRWLATALRSPRELLILTAAALAISVNWGAFIYTVNAGHTLQAAFGYFINPLVSVALGVIVFAERLRRVQWAAVALGTAAVVVLAVDYGAPPWLSLAMAFSFATYGVLKKFVRLDAVESLTLETLVMFVPALGFVLYLEATGSGTFGHVSAPHTLLLIGAGAVTALPLLCFGAAALRIPLSMIGLLQFITPVMHFIIGWLVFGEEMPASRWIGFAIVWAALAAFAFDMVRTARRTARPRAARPAVAVEP</sequence>
<feature type="transmembrane region" description="Helical" evidence="8">
    <location>
        <begin position="177"/>
        <end position="195"/>
    </location>
</feature>
<evidence type="ECO:0000256" key="6">
    <source>
        <dbReference type="ARBA" id="ARBA00022989"/>
    </source>
</evidence>
<comment type="subcellular location">
    <subcellularLocation>
        <location evidence="1">Cell membrane</location>
        <topology evidence="1">Multi-pass membrane protein</topology>
    </subcellularLocation>
</comment>
<dbReference type="AlphaFoldDB" id="A0A2P8D6I5"/>
<feature type="domain" description="EamA" evidence="9">
    <location>
        <begin position="6"/>
        <end position="141"/>
    </location>
</feature>
<evidence type="ECO:0000256" key="7">
    <source>
        <dbReference type="ARBA" id="ARBA00023136"/>
    </source>
</evidence>
<dbReference type="PANTHER" id="PTHR22911">
    <property type="entry name" value="ACYL-MALONYL CONDENSING ENZYME-RELATED"/>
    <property type="match status" value="1"/>
</dbReference>
<dbReference type="RefSeq" id="WP_106585123.1">
    <property type="nucleotide sequence ID" value="NZ_PYGA01000017.1"/>
</dbReference>
<feature type="transmembrane region" description="Helical" evidence="8">
    <location>
        <begin position="240"/>
        <end position="259"/>
    </location>
</feature>
<evidence type="ECO:0000256" key="4">
    <source>
        <dbReference type="ARBA" id="ARBA00022475"/>
    </source>
</evidence>
<feature type="transmembrane region" description="Helical" evidence="8">
    <location>
        <begin position="37"/>
        <end position="59"/>
    </location>
</feature>
<dbReference type="NCBIfam" id="TIGR00688">
    <property type="entry name" value="rarD"/>
    <property type="match status" value="1"/>
</dbReference>
<feature type="transmembrane region" description="Helical" evidence="8">
    <location>
        <begin position="98"/>
        <end position="119"/>
    </location>
</feature>
<evidence type="ECO:0000313" key="10">
    <source>
        <dbReference type="EMBL" id="PSK92835.1"/>
    </source>
</evidence>
<feature type="transmembrane region" description="Helical" evidence="8">
    <location>
        <begin position="207"/>
        <end position="233"/>
    </location>
</feature>
<proteinExistence type="inferred from homology"/>
<evidence type="ECO:0000256" key="1">
    <source>
        <dbReference type="ARBA" id="ARBA00004651"/>
    </source>
</evidence>
<keyword evidence="6 8" id="KW-1133">Transmembrane helix</keyword>
<dbReference type="InterPro" id="IPR004626">
    <property type="entry name" value="RarD"/>
</dbReference>
<evidence type="ECO:0000256" key="2">
    <source>
        <dbReference type="ARBA" id="ARBA00007362"/>
    </source>
</evidence>
<name>A0A2P8D6I5_9ACTN</name>
<comment type="similarity">
    <text evidence="2">Belongs to the EamA transporter family.</text>
</comment>
<dbReference type="InterPro" id="IPR000620">
    <property type="entry name" value="EamA_dom"/>
</dbReference>
<feature type="transmembrane region" description="Helical" evidence="8">
    <location>
        <begin position="71"/>
        <end position="92"/>
    </location>
</feature>
<dbReference type="Pfam" id="PF00892">
    <property type="entry name" value="EamA"/>
    <property type="match status" value="1"/>
</dbReference>
<dbReference type="EMBL" id="PYGA01000017">
    <property type="protein sequence ID" value="PSK92835.1"/>
    <property type="molecule type" value="Genomic_DNA"/>
</dbReference>
<feature type="transmembrane region" description="Helical" evidence="8">
    <location>
        <begin position="126"/>
        <end position="143"/>
    </location>
</feature>
<organism evidence="10 11">
    <name type="scientific">Murinocardiopsis flavida</name>
    <dbReference type="NCBI Taxonomy" id="645275"/>
    <lineage>
        <taxon>Bacteria</taxon>
        <taxon>Bacillati</taxon>
        <taxon>Actinomycetota</taxon>
        <taxon>Actinomycetes</taxon>
        <taxon>Streptosporangiales</taxon>
        <taxon>Nocardiopsidaceae</taxon>
        <taxon>Murinocardiopsis</taxon>
    </lineage>
</organism>
<dbReference type="OrthoDB" id="369870at2"/>
<keyword evidence="4" id="KW-1003">Cell membrane</keyword>
<feature type="transmembrane region" description="Helical" evidence="8">
    <location>
        <begin position="7"/>
        <end position="25"/>
    </location>
</feature>
<keyword evidence="7 8" id="KW-0472">Membrane</keyword>
<evidence type="ECO:0000313" key="11">
    <source>
        <dbReference type="Proteomes" id="UP000240542"/>
    </source>
</evidence>
<gene>
    <name evidence="10" type="ORF">CLV63_11740</name>
</gene>
<keyword evidence="3" id="KW-0813">Transport</keyword>
<evidence type="ECO:0000256" key="8">
    <source>
        <dbReference type="SAM" id="Phobius"/>
    </source>
</evidence>
<reference evidence="10 11" key="1">
    <citation type="submission" date="2018-03" db="EMBL/GenBank/DDBJ databases">
        <title>Genomic Encyclopedia of Archaeal and Bacterial Type Strains, Phase II (KMG-II): from individual species to whole genera.</title>
        <authorList>
            <person name="Goeker M."/>
        </authorList>
    </citation>
    <scope>NUCLEOTIDE SEQUENCE [LARGE SCALE GENOMIC DNA]</scope>
    <source>
        <strain evidence="10 11">DSM 45312</strain>
    </source>
</reference>
<evidence type="ECO:0000259" key="9">
    <source>
        <dbReference type="Pfam" id="PF00892"/>
    </source>
</evidence>
<feature type="transmembrane region" description="Helical" evidence="8">
    <location>
        <begin position="265"/>
        <end position="286"/>
    </location>
</feature>
<dbReference type="GO" id="GO:0005886">
    <property type="term" value="C:plasma membrane"/>
    <property type="evidence" value="ECO:0007669"/>
    <property type="project" value="UniProtKB-SubCell"/>
</dbReference>
<feature type="transmembrane region" description="Helical" evidence="8">
    <location>
        <begin position="149"/>
        <end position="165"/>
    </location>
</feature>
<evidence type="ECO:0000256" key="3">
    <source>
        <dbReference type="ARBA" id="ARBA00022448"/>
    </source>
</evidence>
<comment type="caution">
    <text evidence="10">The sequence shown here is derived from an EMBL/GenBank/DDBJ whole genome shotgun (WGS) entry which is preliminary data.</text>
</comment>